<sequence>MIKEFSPSKEFRAYAGVHQVNLIFHINENGQLIKYETETGQGTLKRTEEIPLKKLRLEDLDFVPAYLNGKPVASRLIFQGKLTVD</sequence>
<proteinExistence type="predicted"/>
<organism evidence="1 2">
    <name type="scientific">Pedobacter rhodius</name>
    <dbReference type="NCBI Taxonomy" id="3004098"/>
    <lineage>
        <taxon>Bacteria</taxon>
        <taxon>Pseudomonadati</taxon>
        <taxon>Bacteroidota</taxon>
        <taxon>Sphingobacteriia</taxon>
        <taxon>Sphingobacteriales</taxon>
        <taxon>Sphingobacteriaceae</taxon>
        <taxon>Pedobacter</taxon>
    </lineage>
</organism>
<reference evidence="1" key="1">
    <citation type="submission" date="2022-12" db="EMBL/GenBank/DDBJ databases">
        <title>Genome sequence of SJ11.</title>
        <authorList>
            <person name="Woo H."/>
        </authorList>
    </citation>
    <scope>NUCLEOTIDE SEQUENCE</scope>
    <source>
        <strain evidence="1">SJ11</strain>
    </source>
</reference>
<dbReference type="Proteomes" id="UP001144341">
    <property type="component" value="Unassembled WGS sequence"/>
</dbReference>
<name>A0ABT4KTJ2_9SPHI</name>
<dbReference type="RefSeq" id="WP_269414072.1">
    <property type="nucleotide sequence ID" value="NZ_JAPWGL010000001.1"/>
</dbReference>
<protein>
    <submittedName>
        <fullName evidence="1">Uncharacterized protein</fullName>
    </submittedName>
</protein>
<dbReference type="EMBL" id="JAPWGL010000001">
    <property type="protein sequence ID" value="MCZ4222263.1"/>
    <property type="molecule type" value="Genomic_DNA"/>
</dbReference>
<keyword evidence="2" id="KW-1185">Reference proteome</keyword>
<gene>
    <name evidence="1" type="ORF">O0931_03025</name>
</gene>
<accession>A0ABT4KTJ2</accession>
<evidence type="ECO:0000313" key="2">
    <source>
        <dbReference type="Proteomes" id="UP001144341"/>
    </source>
</evidence>
<evidence type="ECO:0000313" key="1">
    <source>
        <dbReference type="EMBL" id="MCZ4222263.1"/>
    </source>
</evidence>
<comment type="caution">
    <text evidence="1">The sequence shown here is derived from an EMBL/GenBank/DDBJ whole genome shotgun (WGS) entry which is preliminary data.</text>
</comment>